<keyword evidence="2" id="KW-1185">Reference proteome</keyword>
<feature type="non-terminal residue" evidence="1">
    <location>
        <position position="1"/>
    </location>
</feature>
<organism evidence="1 2">
    <name type="scientific">Linum tenue</name>
    <dbReference type="NCBI Taxonomy" id="586396"/>
    <lineage>
        <taxon>Eukaryota</taxon>
        <taxon>Viridiplantae</taxon>
        <taxon>Streptophyta</taxon>
        <taxon>Embryophyta</taxon>
        <taxon>Tracheophyta</taxon>
        <taxon>Spermatophyta</taxon>
        <taxon>Magnoliopsida</taxon>
        <taxon>eudicotyledons</taxon>
        <taxon>Gunneridae</taxon>
        <taxon>Pentapetalae</taxon>
        <taxon>rosids</taxon>
        <taxon>fabids</taxon>
        <taxon>Malpighiales</taxon>
        <taxon>Linaceae</taxon>
        <taxon>Linum</taxon>
    </lineage>
</organism>
<sequence>PPPLSLLLNAGAARGKEEGVAPDPDPNPIPFVFLAVTFEGSINE</sequence>
<evidence type="ECO:0000313" key="2">
    <source>
        <dbReference type="Proteomes" id="UP001154282"/>
    </source>
</evidence>
<accession>A0AAV0L1W4</accession>
<comment type="caution">
    <text evidence="1">The sequence shown here is derived from an EMBL/GenBank/DDBJ whole genome shotgun (WGS) entry which is preliminary data.</text>
</comment>
<proteinExistence type="predicted"/>
<name>A0AAV0L1W4_9ROSI</name>
<dbReference type="AlphaFoldDB" id="A0AAV0L1W4"/>
<gene>
    <name evidence="1" type="ORF">LITE_LOCUS21039</name>
</gene>
<evidence type="ECO:0000313" key="1">
    <source>
        <dbReference type="EMBL" id="CAI0427048.1"/>
    </source>
</evidence>
<dbReference type="Proteomes" id="UP001154282">
    <property type="component" value="Unassembled WGS sequence"/>
</dbReference>
<feature type="non-terminal residue" evidence="1">
    <location>
        <position position="44"/>
    </location>
</feature>
<dbReference type="EMBL" id="CAMGYJ010000005">
    <property type="protein sequence ID" value="CAI0427048.1"/>
    <property type="molecule type" value="Genomic_DNA"/>
</dbReference>
<reference evidence="1" key="1">
    <citation type="submission" date="2022-08" db="EMBL/GenBank/DDBJ databases">
        <authorList>
            <person name="Gutierrez-Valencia J."/>
        </authorList>
    </citation>
    <scope>NUCLEOTIDE SEQUENCE</scope>
</reference>
<protein>
    <submittedName>
        <fullName evidence="1">Uncharacterized protein</fullName>
    </submittedName>
</protein>